<dbReference type="Proteomes" id="UP000243784">
    <property type="component" value="Chromosome"/>
</dbReference>
<dbReference type="STRING" id="535712.A4Z71_01970"/>
<dbReference type="KEGG" id="rpla:A4Z71_01970"/>
<proteinExistence type="inferred from homology"/>
<dbReference type="RefSeq" id="WP_070954299.1">
    <property type="nucleotide sequence ID" value="NZ_CP015208.1"/>
</dbReference>
<feature type="domain" description="Solute-binding protein family 3/N-terminal" evidence="6">
    <location>
        <begin position="33"/>
        <end position="250"/>
    </location>
</feature>
<feature type="signal peptide" evidence="5">
    <location>
        <begin position="1"/>
        <end position="29"/>
    </location>
</feature>
<feature type="domain" description="Ionotropic glutamate receptor C-terminal" evidence="7">
    <location>
        <begin position="33"/>
        <end position="249"/>
    </location>
</feature>
<evidence type="ECO:0000313" key="8">
    <source>
        <dbReference type="EMBL" id="AOY55787.1"/>
    </source>
</evidence>
<feature type="chain" id="PRO_5009111762" description="Solute-binding protein family 3/N-terminal domain-containing protein" evidence="5">
    <location>
        <begin position="30"/>
        <end position="253"/>
    </location>
</feature>
<dbReference type="SMART" id="SM00062">
    <property type="entry name" value="PBPb"/>
    <property type="match status" value="1"/>
</dbReference>
<evidence type="ECO:0008006" key="10">
    <source>
        <dbReference type="Google" id="ProtNLM"/>
    </source>
</evidence>
<name>A0A1D9DYB5_9MICO</name>
<dbReference type="Pfam" id="PF00497">
    <property type="entry name" value="SBP_bac_3"/>
    <property type="match status" value="1"/>
</dbReference>
<dbReference type="AlphaFoldDB" id="A0A1D9DYB5"/>
<evidence type="ECO:0000313" key="9">
    <source>
        <dbReference type="Proteomes" id="UP000243784"/>
    </source>
</evidence>
<evidence type="ECO:0000256" key="2">
    <source>
        <dbReference type="ARBA" id="ARBA00010333"/>
    </source>
</evidence>
<keyword evidence="3 5" id="KW-0732">Signal</keyword>
<protein>
    <recommendedName>
        <fullName evidence="10">Solute-binding protein family 3/N-terminal domain-containing protein</fullName>
    </recommendedName>
</protein>
<organism evidence="8 9">
    <name type="scientific">Candidatus Rhodoluna planktonica</name>
    <dbReference type="NCBI Taxonomy" id="535712"/>
    <lineage>
        <taxon>Bacteria</taxon>
        <taxon>Bacillati</taxon>
        <taxon>Actinomycetota</taxon>
        <taxon>Actinomycetes</taxon>
        <taxon>Micrococcales</taxon>
        <taxon>Microbacteriaceae</taxon>
        <taxon>Luna cluster</taxon>
        <taxon>Luna-1 subcluster</taxon>
        <taxon>Rhodoluna</taxon>
    </lineage>
</organism>
<dbReference type="PANTHER" id="PTHR35936:SF34">
    <property type="entry name" value="ABC TRANSPORTER EXTRACELLULAR-BINDING PROTEIN YCKB-RELATED"/>
    <property type="match status" value="1"/>
</dbReference>
<dbReference type="Gene3D" id="3.40.190.10">
    <property type="entry name" value="Periplasmic binding protein-like II"/>
    <property type="match status" value="2"/>
</dbReference>
<dbReference type="GO" id="GO:0030313">
    <property type="term" value="C:cell envelope"/>
    <property type="evidence" value="ECO:0007669"/>
    <property type="project" value="UniProtKB-SubCell"/>
</dbReference>
<dbReference type="GO" id="GO:0015276">
    <property type="term" value="F:ligand-gated monoatomic ion channel activity"/>
    <property type="evidence" value="ECO:0007669"/>
    <property type="project" value="InterPro"/>
</dbReference>
<dbReference type="PROSITE" id="PS01039">
    <property type="entry name" value="SBP_BACTERIAL_3"/>
    <property type="match status" value="1"/>
</dbReference>
<dbReference type="OrthoDB" id="9814902at2"/>
<dbReference type="SMART" id="SM00079">
    <property type="entry name" value="PBPe"/>
    <property type="match status" value="1"/>
</dbReference>
<evidence type="ECO:0000259" key="6">
    <source>
        <dbReference type="SMART" id="SM00062"/>
    </source>
</evidence>
<dbReference type="PANTHER" id="PTHR35936">
    <property type="entry name" value="MEMBRANE-BOUND LYTIC MUREIN TRANSGLYCOSYLASE F"/>
    <property type="match status" value="1"/>
</dbReference>
<comment type="similarity">
    <text evidence="2 4">Belongs to the bacterial solute-binding protein 3 family.</text>
</comment>
<evidence type="ECO:0000256" key="5">
    <source>
        <dbReference type="SAM" id="SignalP"/>
    </source>
</evidence>
<reference evidence="8 9" key="1">
    <citation type="journal article" date="2016" name="Biochim. Biophys. Acta">
        <title>Photochemical characterization of actinorhodopsin and its functional existence in the natural host.</title>
        <authorList>
            <person name="Nakamura S."/>
            <person name="Kikukawa T."/>
            <person name="Tamogami J."/>
            <person name="Kamiya M."/>
            <person name="Aizawa T."/>
            <person name="Hahn M.W."/>
            <person name="Ihara K."/>
            <person name="Kamo N."/>
            <person name="Demura M."/>
        </authorList>
    </citation>
    <scope>NUCLEOTIDE SEQUENCE [LARGE SCALE GENOMIC DNA]</scope>
    <source>
        <strain evidence="8 9">MWH-Dar1</strain>
    </source>
</reference>
<evidence type="ECO:0000256" key="3">
    <source>
        <dbReference type="ARBA" id="ARBA00022729"/>
    </source>
</evidence>
<evidence type="ECO:0000256" key="4">
    <source>
        <dbReference type="RuleBase" id="RU003744"/>
    </source>
</evidence>
<dbReference type="InterPro" id="IPR001320">
    <property type="entry name" value="Iontro_rcpt_C"/>
</dbReference>
<accession>A0A1D9DYB5</accession>
<gene>
    <name evidence="8" type="ORF">A4Z71_01970</name>
</gene>
<dbReference type="GO" id="GO:0016020">
    <property type="term" value="C:membrane"/>
    <property type="evidence" value="ECO:0007669"/>
    <property type="project" value="InterPro"/>
</dbReference>
<comment type="subcellular location">
    <subcellularLocation>
        <location evidence="1">Cell envelope</location>
    </subcellularLocation>
</comment>
<dbReference type="InterPro" id="IPR018313">
    <property type="entry name" value="SBP_3_CS"/>
</dbReference>
<keyword evidence="9" id="KW-1185">Reference proteome</keyword>
<evidence type="ECO:0000259" key="7">
    <source>
        <dbReference type="SMART" id="SM00079"/>
    </source>
</evidence>
<sequence>MSKFLKAGIASATILALLGGTAAALPAQAAPKEIKIAAESAYPPFAYKVGSKFRGYDIEVAEAVAKKAGYKVKWVASQWDGIFAGLKAKRWDAIANQVTIRADRKALYDLSLPYTSSRYVVITRKDDTRVTKIEDIKGLIAAGSATSSFADEARKYGATVEVVEDNASRFALLTQKKVDIIINDSLWALDYIKNNRDANVKIAAYFGEPSLQGFAFRKNSGYVAKFNKALLALKKDGTIKKIGVKYFGKDVSK</sequence>
<dbReference type="InterPro" id="IPR001638">
    <property type="entry name" value="Solute-binding_3/MltF_N"/>
</dbReference>
<dbReference type="SUPFAM" id="SSF53850">
    <property type="entry name" value="Periplasmic binding protein-like II"/>
    <property type="match status" value="1"/>
</dbReference>
<dbReference type="EMBL" id="CP015208">
    <property type="protein sequence ID" value="AOY55787.1"/>
    <property type="molecule type" value="Genomic_DNA"/>
</dbReference>
<evidence type="ECO:0000256" key="1">
    <source>
        <dbReference type="ARBA" id="ARBA00004196"/>
    </source>
</evidence>